<sequence>MYSPSQLTSMTASKSAHQLTLDDKRFQEEELCKAVRELAKIPTNKYCSECGQRGPTYVNVTQGTFCCMNCSGLLRGLTPPHRVKSISMSTFTIPELDLLRKRGNEWNKNVYLSLFKGVKPFPQPINIQSLKDHLILKYEKRMWYSAPRGGTTIIGANEPHQLPSETHKFSGFKHCRGCYSGPPSNNSSSVQRSAIPRVNASNLMYPSSVVPLSSYSLSGILAVEDPKKGRNSLFDDFDKIFGPPLPADKPVKLLSHSNSMFNFPTVQTKLPASAGFDQVFDNDPFEDVNNKIEASPFDTPPSDHSNGFTYKQKSHTLYGIAEHDQKLNEATFDSADGNFAKKVDAFANTTTCLDNPFKREEKKAEDKHIYTNPFSNLLSTNASFTNNPFISQSDPNFWLSPNEPCKKDPLSGKKQFFEDLHFFFDGTSNAPTHHTSNLLLSSTSSKNLNPFS</sequence>
<evidence type="ECO:0000313" key="1">
    <source>
        <dbReference type="Proteomes" id="UP000095286"/>
    </source>
</evidence>
<dbReference type="WBParaSite" id="RSKR_0000314100.1">
    <property type="protein sequence ID" value="RSKR_0000314100.1"/>
    <property type="gene ID" value="RSKR_0000314100"/>
</dbReference>
<dbReference type="Proteomes" id="UP000095286">
    <property type="component" value="Unplaced"/>
</dbReference>
<protein>
    <submittedName>
        <fullName evidence="2">Arf-GAP domain-containing protein</fullName>
    </submittedName>
</protein>
<organism evidence="1 2">
    <name type="scientific">Rhabditophanes sp. KR3021</name>
    <dbReference type="NCBI Taxonomy" id="114890"/>
    <lineage>
        <taxon>Eukaryota</taxon>
        <taxon>Metazoa</taxon>
        <taxon>Ecdysozoa</taxon>
        <taxon>Nematoda</taxon>
        <taxon>Chromadorea</taxon>
        <taxon>Rhabditida</taxon>
        <taxon>Tylenchina</taxon>
        <taxon>Panagrolaimomorpha</taxon>
        <taxon>Strongyloidoidea</taxon>
        <taxon>Alloionematidae</taxon>
        <taxon>Rhabditophanes</taxon>
    </lineage>
</organism>
<name>A0AC35TQX3_9BILA</name>
<proteinExistence type="predicted"/>
<evidence type="ECO:0000313" key="2">
    <source>
        <dbReference type="WBParaSite" id="RSKR_0000314100.1"/>
    </source>
</evidence>
<reference evidence="2" key="1">
    <citation type="submission" date="2016-11" db="UniProtKB">
        <authorList>
            <consortium name="WormBaseParasite"/>
        </authorList>
    </citation>
    <scope>IDENTIFICATION</scope>
    <source>
        <strain evidence="2">KR3021</strain>
    </source>
</reference>
<accession>A0AC35TQX3</accession>